<dbReference type="Gene3D" id="3.40.50.200">
    <property type="entry name" value="Peptidase S8/S53 domain"/>
    <property type="match status" value="1"/>
</dbReference>
<comment type="similarity">
    <text evidence="4">Belongs to the peptidase S8 family.</text>
</comment>
<keyword evidence="3 4" id="KW-0720">Serine protease</keyword>
<evidence type="ECO:0000313" key="6">
    <source>
        <dbReference type="EMBL" id="PRP65852.1"/>
    </source>
</evidence>
<dbReference type="InterPro" id="IPR036852">
    <property type="entry name" value="Peptidase_S8/S53_dom_sf"/>
</dbReference>
<evidence type="ECO:0000256" key="2">
    <source>
        <dbReference type="ARBA" id="ARBA00022801"/>
    </source>
</evidence>
<keyword evidence="7" id="KW-1185">Reference proteome</keyword>
<dbReference type="GO" id="GO:0004252">
    <property type="term" value="F:serine-type endopeptidase activity"/>
    <property type="evidence" value="ECO:0007669"/>
    <property type="project" value="UniProtKB-UniRule"/>
</dbReference>
<gene>
    <name evidence="6" type="ORF">BST86_01470</name>
</gene>
<sequence>MQESGAVKFNYGFASTDEENTREPNYNYMARVFRRDLRNYESDVVAKIEARDVSIDVPHNVDYVEIEFMGQFHLEEYYEKWYNTFGLEGVRFTEYNRKGLFAIADREKFANFIASVQAVILKGTRNAQAQIPSRYVLYVKHFELLTSADIIQLDTERLGNVVMLKTIELPANTDLENEIINALEAYLIEQEISHTIDREVNRIELYDVTAAQLFVIAQNFDIIESATSSLTGVVRPGIYNVVKRGAGFEIANSDQDLPIIGILDTGISMETPLASITINDDSFSLDGSPLIDTYDRDGHGTMVGALASLGKYNHQNEFQGEVNADAKLLSIKLLADGRGYLSENKVIKLLRDAKDKYPGMMIFVLTICYTDPKHKNQPFSNYTFELDKFAHETNSLIFISTGNNDMSKNENTDYDLEYFNNDSTNLSTPADSMNNMTVGAAADGLYDGAFNGISMGKEYPTIFSRKDATDLAAIYPPTKKNKNLFKPDVIESGGDYGFYRPNTIDFMDNAAISVLSNNPARGYMKEVGTSLSAPLIANIAAKLKIVYPEINAQTIKALIINSASLERTIYPENVNLLLNRTAGYGVTDIDKALFSNENGATLILEDTINSDEQKIYPINFPEYLVTADLGKKRGILKVTGTLCFSFLPLQHNQLTYCPIHMAFSVFRNHTSDQINSKDKDLNSKLRTGQTWSQSARAKKNPVPYSNVQKIEFNINFEHLRDEDQVLKLAVQSRLSNQIMPSQVENYPTEYNFSLVLKIEETVRNSTGRLYDELRAINNLEIINNIENEIDLEGEI</sequence>
<dbReference type="InterPro" id="IPR000209">
    <property type="entry name" value="Peptidase_S8/S53_dom"/>
</dbReference>
<evidence type="ECO:0000256" key="1">
    <source>
        <dbReference type="ARBA" id="ARBA00022670"/>
    </source>
</evidence>
<dbReference type="AlphaFoldDB" id="A0A2S9WQT7"/>
<accession>A0A2S9WQT7</accession>
<feature type="domain" description="Peptidase S8/S53" evidence="5">
    <location>
        <begin position="259"/>
        <end position="585"/>
    </location>
</feature>
<organism evidence="6 7">
    <name type="scientific">Nonlabens agnitus</name>
    <dbReference type="NCBI Taxonomy" id="870484"/>
    <lineage>
        <taxon>Bacteria</taxon>
        <taxon>Pseudomonadati</taxon>
        <taxon>Bacteroidota</taxon>
        <taxon>Flavobacteriia</taxon>
        <taxon>Flavobacteriales</taxon>
        <taxon>Flavobacteriaceae</taxon>
        <taxon>Nonlabens</taxon>
    </lineage>
</organism>
<proteinExistence type="inferred from homology"/>
<feature type="active site" description="Charge relay system" evidence="4">
    <location>
        <position position="264"/>
    </location>
</feature>
<dbReference type="PRINTS" id="PR00723">
    <property type="entry name" value="SUBTILISIN"/>
</dbReference>
<name>A0A2S9WQT7_9FLAO</name>
<feature type="active site" description="Charge relay system" evidence="4">
    <location>
        <position position="530"/>
    </location>
</feature>
<dbReference type="PROSITE" id="PS51892">
    <property type="entry name" value="SUBTILASE"/>
    <property type="match status" value="1"/>
</dbReference>
<evidence type="ECO:0000313" key="7">
    <source>
        <dbReference type="Proteomes" id="UP000239532"/>
    </source>
</evidence>
<dbReference type="CDD" id="cd04847">
    <property type="entry name" value="Peptidases_S8_Subtilisin_like_2"/>
    <property type="match status" value="1"/>
</dbReference>
<dbReference type="InterPro" id="IPR015500">
    <property type="entry name" value="Peptidase_S8_subtilisin-rel"/>
</dbReference>
<keyword evidence="1 4" id="KW-0645">Protease</keyword>
<protein>
    <recommendedName>
        <fullName evidence="5">Peptidase S8/S53 domain-containing protein</fullName>
    </recommendedName>
</protein>
<feature type="active site" description="Charge relay system" evidence="4">
    <location>
        <position position="299"/>
    </location>
</feature>
<dbReference type="SUPFAM" id="SSF52743">
    <property type="entry name" value="Subtilisin-like"/>
    <property type="match status" value="1"/>
</dbReference>
<evidence type="ECO:0000259" key="5">
    <source>
        <dbReference type="Pfam" id="PF00082"/>
    </source>
</evidence>
<comment type="caution">
    <text evidence="6">The sequence shown here is derived from an EMBL/GenBank/DDBJ whole genome shotgun (WGS) entry which is preliminary data.</text>
</comment>
<dbReference type="Proteomes" id="UP000239532">
    <property type="component" value="Unassembled WGS sequence"/>
</dbReference>
<dbReference type="EMBL" id="MQUC01000003">
    <property type="protein sequence ID" value="PRP65852.1"/>
    <property type="molecule type" value="Genomic_DNA"/>
</dbReference>
<keyword evidence="2 4" id="KW-0378">Hydrolase</keyword>
<reference evidence="6 7" key="1">
    <citation type="submission" date="2016-11" db="EMBL/GenBank/DDBJ databases">
        <title>Trade-off between light-utilization and light-protection in marine flavobacteria.</title>
        <authorList>
            <person name="Kumagai Y."/>
        </authorList>
    </citation>
    <scope>NUCLEOTIDE SEQUENCE [LARGE SCALE GENOMIC DNA]</scope>
    <source>
        <strain evidence="6 7">JCM 17109</strain>
    </source>
</reference>
<dbReference type="GO" id="GO:0006508">
    <property type="term" value="P:proteolysis"/>
    <property type="evidence" value="ECO:0007669"/>
    <property type="project" value="UniProtKB-KW"/>
</dbReference>
<dbReference type="InterPro" id="IPR034074">
    <property type="entry name" value="Y4bN_pept_dom"/>
</dbReference>
<evidence type="ECO:0000256" key="3">
    <source>
        <dbReference type="ARBA" id="ARBA00022825"/>
    </source>
</evidence>
<evidence type="ECO:0000256" key="4">
    <source>
        <dbReference type="PROSITE-ProRule" id="PRU01240"/>
    </source>
</evidence>
<dbReference type="Pfam" id="PF00082">
    <property type="entry name" value="Peptidase_S8"/>
    <property type="match status" value="1"/>
</dbReference>